<dbReference type="OrthoDB" id="153025at2"/>
<dbReference type="AlphaFoldDB" id="A0A249K7M6"/>
<proteinExistence type="predicted"/>
<keyword evidence="2" id="KW-0808">Transferase</keyword>
<feature type="domain" description="Glycosyltransferase 2-like" evidence="1">
    <location>
        <begin position="20"/>
        <end position="145"/>
    </location>
</feature>
<gene>
    <name evidence="2" type="ORF">B1s21160_00135</name>
</gene>
<keyword evidence="3" id="KW-1185">Reference proteome</keyword>
<evidence type="ECO:0000259" key="1">
    <source>
        <dbReference type="Pfam" id="PF00535"/>
    </source>
</evidence>
<evidence type="ECO:0000313" key="3">
    <source>
        <dbReference type="Proteomes" id="UP000217171"/>
    </source>
</evidence>
<dbReference type="Gene3D" id="3.90.550.10">
    <property type="entry name" value="Spore Coat Polysaccharide Biosynthesis Protein SpsA, Chain A"/>
    <property type="match status" value="1"/>
</dbReference>
<dbReference type="GO" id="GO:0016740">
    <property type="term" value="F:transferase activity"/>
    <property type="evidence" value="ECO:0007669"/>
    <property type="project" value="UniProtKB-KW"/>
</dbReference>
<accession>A0A249K7M6</accession>
<dbReference type="InterPro" id="IPR029044">
    <property type="entry name" value="Nucleotide-diphossugar_trans"/>
</dbReference>
<sequence length="327" mass="37599">MNNRTTNIDSQEVLLPIYGILVATKDRPQQLNKFLESVSNLSLLPIEVVIASSGIDITEVIKKYTDKLNLKHVHLSSSGQVIQKKLGLKYFSENLNWIAFFDDDIILLPDSIENVFVDISRLSKQNKIAGIGMSCAPSYASVRKSQYKLMKKLFLSSDKNLGQVNKSGYNASYMSSHEVIETQWLNGASIWKAELAKKYNVPFDKIRHAIGEDLFFSFQNLKYGKLFFSPSSKFIFQKYPEDHFQLTYFVLHTYIQLFFVLTNKELSVLAFYWRFIGSTINAMISKDLRSLKFLTDMITISKLFLDVTSLVFTKKDATHILEFRINK</sequence>
<dbReference type="Proteomes" id="UP000217171">
    <property type="component" value="Chromosome"/>
</dbReference>
<dbReference type="KEGG" id="nhi:B1s21160_00135"/>
<dbReference type="RefSeq" id="WP_095671898.1">
    <property type="nucleotide sequence ID" value="NZ_CP016771.1"/>
</dbReference>
<dbReference type="EMBL" id="CP016771">
    <property type="protein sequence ID" value="ASY12791.1"/>
    <property type="molecule type" value="Genomic_DNA"/>
</dbReference>
<dbReference type="SUPFAM" id="SSF53448">
    <property type="entry name" value="Nucleotide-diphospho-sugar transferases"/>
    <property type="match status" value="1"/>
</dbReference>
<evidence type="ECO:0000313" key="2">
    <source>
        <dbReference type="EMBL" id="ASY12791.1"/>
    </source>
</evidence>
<dbReference type="InterPro" id="IPR001173">
    <property type="entry name" value="Glyco_trans_2-like"/>
</dbReference>
<name>A0A249K7M6_9ACTN</name>
<organism evidence="2 3">
    <name type="scientific">Candidatus Nanopelagicus hibericus</name>
    <dbReference type="NCBI Taxonomy" id="1884915"/>
    <lineage>
        <taxon>Bacteria</taxon>
        <taxon>Bacillati</taxon>
        <taxon>Actinomycetota</taxon>
        <taxon>Actinomycetes</taxon>
        <taxon>Candidatus Nanopelagicales</taxon>
        <taxon>Candidatus Nanopelagicaceae</taxon>
        <taxon>Candidatus Nanopelagicus</taxon>
    </lineage>
</organism>
<dbReference type="Pfam" id="PF00535">
    <property type="entry name" value="Glycos_transf_2"/>
    <property type="match status" value="1"/>
</dbReference>
<protein>
    <submittedName>
        <fullName evidence="2">Glycosyltransferase</fullName>
    </submittedName>
</protein>
<reference evidence="2 3" key="1">
    <citation type="submission" date="2016-07" db="EMBL/GenBank/DDBJ databases">
        <title>High microdiversification within the ubiquitous acI lineage of Actinobacteria.</title>
        <authorList>
            <person name="Neuenschwander S.M."/>
            <person name="Salcher M."/>
            <person name="Ghai R."/>
            <person name="Pernthaler J."/>
        </authorList>
    </citation>
    <scope>NUCLEOTIDE SEQUENCE [LARGE SCALE GENOMIC DNA]</scope>
    <source>
        <strain evidence="2">MMS-21-160</strain>
    </source>
</reference>